<dbReference type="GO" id="GO:0005667">
    <property type="term" value="C:transcription regulator complex"/>
    <property type="evidence" value="ECO:0007669"/>
    <property type="project" value="TreeGrafter"/>
</dbReference>
<evidence type="ECO:0000256" key="4">
    <source>
        <dbReference type="ARBA" id="ARBA00023015"/>
    </source>
</evidence>
<dbReference type="PANTHER" id="PTHR24085">
    <property type="entry name" value="NUCLEAR HORMONE RECEPTOR"/>
    <property type="match status" value="1"/>
</dbReference>
<dbReference type="InterPro" id="IPR035500">
    <property type="entry name" value="NHR-like_dom_sf"/>
</dbReference>
<evidence type="ECO:0000256" key="3">
    <source>
        <dbReference type="ARBA" id="ARBA00022833"/>
    </source>
</evidence>
<feature type="region of interest" description="Disordered" evidence="9">
    <location>
        <begin position="117"/>
        <end position="152"/>
    </location>
</feature>
<proteinExistence type="predicted"/>
<keyword evidence="1" id="KW-0479">Metal-binding</keyword>
<dbReference type="CDD" id="cd06916">
    <property type="entry name" value="NR_DBD_like"/>
    <property type="match status" value="1"/>
</dbReference>
<gene>
    <name evidence="11" type="ORF">GCK32_002591</name>
</gene>
<feature type="compositionally biased region" description="Low complexity" evidence="9">
    <location>
        <begin position="139"/>
        <end position="152"/>
    </location>
</feature>
<keyword evidence="4" id="KW-0805">Transcription regulation</keyword>
<evidence type="ECO:0000256" key="7">
    <source>
        <dbReference type="ARBA" id="ARBA00023170"/>
    </source>
</evidence>
<organism evidence="11 12">
    <name type="scientific">Trichostrongylus colubriformis</name>
    <name type="common">Black scour worm</name>
    <dbReference type="NCBI Taxonomy" id="6319"/>
    <lineage>
        <taxon>Eukaryota</taxon>
        <taxon>Metazoa</taxon>
        <taxon>Ecdysozoa</taxon>
        <taxon>Nematoda</taxon>
        <taxon>Chromadorea</taxon>
        <taxon>Rhabditida</taxon>
        <taxon>Rhabditina</taxon>
        <taxon>Rhabditomorpha</taxon>
        <taxon>Strongyloidea</taxon>
        <taxon>Trichostrongylidae</taxon>
        <taxon>Trichostrongylus</taxon>
    </lineage>
</organism>
<comment type="caution">
    <text evidence="11">The sequence shown here is derived from an EMBL/GenBank/DDBJ whole genome shotgun (WGS) entry which is preliminary data.</text>
</comment>
<reference evidence="11 12" key="1">
    <citation type="submission" date="2019-10" db="EMBL/GenBank/DDBJ databases">
        <title>Assembly and Annotation for the nematode Trichostrongylus colubriformis.</title>
        <authorList>
            <person name="Martin J."/>
        </authorList>
    </citation>
    <scope>NUCLEOTIDE SEQUENCE [LARGE SCALE GENOMIC DNA]</scope>
    <source>
        <strain evidence="11">G859</strain>
        <tissue evidence="11">Whole worm</tissue>
    </source>
</reference>
<keyword evidence="2" id="KW-0863">Zinc-finger</keyword>
<dbReference type="PRINTS" id="PR00047">
    <property type="entry name" value="STROIDFINGER"/>
</dbReference>
<dbReference type="GO" id="GO:0071376">
    <property type="term" value="P:cellular response to corticotropin-releasing hormone stimulus"/>
    <property type="evidence" value="ECO:0007669"/>
    <property type="project" value="TreeGrafter"/>
</dbReference>
<dbReference type="Gene3D" id="3.30.50.10">
    <property type="entry name" value="Erythroid Transcription Factor GATA-1, subunit A"/>
    <property type="match status" value="1"/>
</dbReference>
<evidence type="ECO:0000256" key="9">
    <source>
        <dbReference type="SAM" id="MobiDB-lite"/>
    </source>
</evidence>
<dbReference type="GO" id="GO:0008270">
    <property type="term" value="F:zinc ion binding"/>
    <property type="evidence" value="ECO:0007669"/>
    <property type="project" value="UniProtKB-KW"/>
</dbReference>
<feature type="region of interest" description="Disordered" evidence="9">
    <location>
        <begin position="166"/>
        <end position="268"/>
    </location>
</feature>
<name>A0AAN8FH71_TRICO</name>
<feature type="region of interest" description="Disordered" evidence="9">
    <location>
        <begin position="1"/>
        <end position="41"/>
    </location>
</feature>
<dbReference type="PANTHER" id="PTHR24085:SF9">
    <property type="match status" value="1"/>
</dbReference>
<dbReference type="GO" id="GO:0005634">
    <property type="term" value="C:nucleus"/>
    <property type="evidence" value="ECO:0007669"/>
    <property type="project" value="TreeGrafter"/>
</dbReference>
<keyword evidence="3" id="KW-0862">Zinc</keyword>
<dbReference type="SMART" id="SM00399">
    <property type="entry name" value="ZnF_C4"/>
    <property type="match status" value="1"/>
</dbReference>
<dbReference type="GO" id="GO:0000981">
    <property type="term" value="F:DNA-binding transcription factor activity, RNA polymerase II-specific"/>
    <property type="evidence" value="ECO:0007669"/>
    <property type="project" value="TreeGrafter"/>
</dbReference>
<keyword evidence="7 11" id="KW-0675">Receptor</keyword>
<keyword evidence="12" id="KW-1185">Reference proteome</keyword>
<dbReference type="PROSITE" id="PS00031">
    <property type="entry name" value="NUCLEAR_REC_DBD_1"/>
    <property type="match status" value="1"/>
</dbReference>
<feature type="compositionally biased region" description="Pro residues" evidence="9">
    <location>
        <begin position="180"/>
        <end position="191"/>
    </location>
</feature>
<dbReference type="InterPro" id="IPR013088">
    <property type="entry name" value="Znf_NHR/GATA"/>
</dbReference>
<dbReference type="SUPFAM" id="SSF48508">
    <property type="entry name" value="Nuclear receptor ligand-binding domain"/>
    <property type="match status" value="1"/>
</dbReference>
<keyword evidence="8" id="KW-0539">Nucleus</keyword>
<dbReference type="FunFam" id="3.30.50.10:FF:000044">
    <property type="entry name" value="retinoic acid receptor beta isoform X4"/>
    <property type="match status" value="1"/>
</dbReference>
<sequence length="549" mass="60439">MPSSSPYSEAKPIIQQIPATPPNPSVTTNQGQPRSLTLPGMGIQRQLPPTSSMYPPALLAQMFQPYLNGVFPPPEIAFHFMNQQQQQHQSTSSAQPPQPTAFEVATAAFVKRMNSIQHPTEDRDSGNESLSYAGSPPLSGTSSNESSRSNSFSVSALLKTELVGKTKHALSPTQEEQNPVPSPSTDPPKPSPLAQAPPSQLHTPTPMKPPPAPFNPQGMPPPNFHQHLQMGNFPFPHSSAPGPLGQLTNFGFPPGTQGSLTPQRPPPQSANYPDHFRMQPFFTMGMPVNDNSNQRDVCVVCHDNASGYHYGVMSCEGCKGFFRRTVQKNMEYTCHKEKTCPVDRVSRNRCQACRFQKCLDKGMSKESVRQDRTRKRKTHDDDKDVELDATRVMMKTVEEVAQAYREAFGEGITIQNPEDLLQRIGHFVSKISLFKEYSEEILAAKIRESAKGCMLLRSAFSSEDTPITSATSPTLVERLRSGLGHIGLEELALLSAVHIAQSDGAHGNDSVSLKLTECLQTQVRLNNPEKENSSKFTRLLFKLPLLDAS</sequence>
<dbReference type="SUPFAM" id="SSF57716">
    <property type="entry name" value="Glucocorticoid receptor-like (DNA-binding domain)"/>
    <property type="match status" value="1"/>
</dbReference>
<evidence type="ECO:0000256" key="2">
    <source>
        <dbReference type="ARBA" id="ARBA00022771"/>
    </source>
</evidence>
<feature type="compositionally biased region" description="Low complexity" evidence="9">
    <location>
        <begin position="192"/>
        <end position="205"/>
    </location>
</feature>
<keyword evidence="6" id="KW-0804">Transcription</keyword>
<feature type="compositionally biased region" description="Pro residues" evidence="9">
    <location>
        <begin position="206"/>
        <end position="223"/>
    </location>
</feature>
<evidence type="ECO:0000256" key="1">
    <source>
        <dbReference type="ARBA" id="ARBA00022723"/>
    </source>
</evidence>
<keyword evidence="5" id="KW-0238">DNA-binding</keyword>
<accession>A0AAN8FH71</accession>
<evidence type="ECO:0000313" key="12">
    <source>
        <dbReference type="Proteomes" id="UP001331761"/>
    </source>
</evidence>
<dbReference type="PROSITE" id="PS51030">
    <property type="entry name" value="NUCLEAR_REC_DBD_2"/>
    <property type="match status" value="1"/>
</dbReference>
<evidence type="ECO:0000259" key="10">
    <source>
        <dbReference type="PROSITE" id="PS51030"/>
    </source>
</evidence>
<dbReference type="GO" id="GO:0000978">
    <property type="term" value="F:RNA polymerase II cis-regulatory region sequence-specific DNA binding"/>
    <property type="evidence" value="ECO:0007669"/>
    <property type="project" value="TreeGrafter"/>
</dbReference>
<feature type="domain" description="Nuclear receptor" evidence="10">
    <location>
        <begin position="295"/>
        <end position="370"/>
    </location>
</feature>
<protein>
    <submittedName>
        <fullName evidence="11">Nuclear hormone receptor family member nhr-2</fullName>
    </submittedName>
</protein>
<evidence type="ECO:0000256" key="6">
    <source>
        <dbReference type="ARBA" id="ARBA00023163"/>
    </source>
</evidence>
<evidence type="ECO:0000313" key="11">
    <source>
        <dbReference type="EMBL" id="KAK5978870.1"/>
    </source>
</evidence>
<dbReference type="Proteomes" id="UP001331761">
    <property type="component" value="Unassembled WGS sequence"/>
</dbReference>
<dbReference type="InterPro" id="IPR001628">
    <property type="entry name" value="Znf_hrmn_rcpt"/>
</dbReference>
<evidence type="ECO:0000256" key="5">
    <source>
        <dbReference type="ARBA" id="ARBA00023125"/>
    </source>
</evidence>
<dbReference type="GO" id="GO:0035259">
    <property type="term" value="F:nuclear glucocorticoid receptor binding"/>
    <property type="evidence" value="ECO:0007669"/>
    <property type="project" value="TreeGrafter"/>
</dbReference>
<dbReference type="EMBL" id="WIXE01008918">
    <property type="protein sequence ID" value="KAK5978870.1"/>
    <property type="molecule type" value="Genomic_DNA"/>
</dbReference>
<evidence type="ECO:0000256" key="8">
    <source>
        <dbReference type="ARBA" id="ARBA00023242"/>
    </source>
</evidence>
<feature type="compositionally biased region" description="Polar residues" evidence="9">
    <location>
        <begin position="25"/>
        <end position="35"/>
    </location>
</feature>
<dbReference type="AlphaFoldDB" id="A0AAN8FH71"/>
<dbReference type="Pfam" id="PF00105">
    <property type="entry name" value="zf-C4"/>
    <property type="match status" value="1"/>
</dbReference>